<organism evidence="1 2">
    <name type="scientific">Pseudoalteromonas undina</name>
    <dbReference type="NCBI Taxonomy" id="43660"/>
    <lineage>
        <taxon>Bacteria</taxon>
        <taxon>Pseudomonadati</taxon>
        <taxon>Pseudomonadota</taxon>
        <taxon>Gammaproteobacteria</taxon>
        <taxon>Alteromonadales</taxon>
        <taxon>Pseudoalteromonadaceae</taxon>
        <taxon>Pseudoalteromonas</taxon>
    </lineage>
</organism>
<dbReference type="EMBL" id="JBAKAX010000011">
    <property type="protein sequence ID" value="MEL0604776.1"/>
    <property type="molecule type" value="Genomic_DNA"/>
</dbReference>
<evidence type="ECO:0000313" key="1">
    <source>
        <dbReference type="EMBL" id="MEL0604776.1"/>
    </source>
</evidence>
<proteinExistence type="predicted"/>
<reference evidence="1" key="1">
    <citation type="submission" date="2024-02" db="EMBL/GenBank/DDBJ databases">
        <title>Bacteria isolated from the canopy kelp, Nereocystis luetkeana.</title>
        <authorList>
            <person name="Pfister C.A."/>
            <person name="Younker I.T."/>
            <person name="Light S.H."/>
        </authorList>
    </citation>
    <scope>NUCLEOTIDE SEQUENCE</scope>
    <source>
        <strain evidence="1">TN.2.01</strain>
    </source>
</reference>
<name>A0ACC6R4Q2_9GAMM</name>
<sequence length="394" mass="42972">MQSNSLRWVFPFVALAIGVVGFMGINAIAQEDQNKTAVDTRPTVQVEPVEANNHQVIINSYGEIKPLENTQLAAQVSGEVISWHPSFVAGGVVSRGDTLISIEKDNYEAAVLVAEADLARAKAALIEEQAQAKVAEDEAKRFPNKARTDLFLRKPQVLSAQAAVKSAQAALKRAQRDLENCDIKAPYDALVVSRNVGVGQFVAMGAQVADLNNIETAEVIIPIAGFDSVFLPERIKGIKATIIQKGLNSFTREGVIDRDLGIVDNATRMSSLVVRIEDPYGLKTQQPAIKFGSYVQVNFAGAMLNNIYRLPQSLVNNQTVWIVNENQELEPRKVTVVREEGEYFYISSGLNADDKLVTTLPEYPQKGMQVKVAGMSEPSNANTNTESSAEAQQL</sequence>
<dbReference type="Proteomes" id="UP001374952">
    <property type="component" value="Unassembled WGS sequence"/>
</dbReference>
<evidence type="ECO:0000313" key="2">
    <source>
        <dbReference type="Proteomes" id="UP001374952"/>
    </source>
</evidence>
<keyword evidence="2" id="KW-1185">Reference proteome</keyword>
<comment type="caution">
    <text evidence="1">The sequence shown here is derived from an EMBL/GenBank/DDBJ whole genome shotgun (WGS) entry which is preliminary data.</text>
</comment>
<accession>A0ACC6R4Q2</accession>
<protein>
    <submittedName>
        <fullName evidence="1">Efflux RND transporter periplasmic adaptor subunit</fullName>
    </submittedName>
</protein>
<gene>
    <name evidence="1" type="ORF">V6250_11410</name>
</gene>